<name>A0A4Q9MTA3_9APHY</name>
<dbReference type="OrthoDB" id="2891292at2759"/>
<keyword evidence="3" id="KW-1185">Reference proteome</keyword>
<sequence>MDEHWEDTEKHVSNILWVIDGRNFNLTTITTWVLSLRRLWVMRCWGPIGNGIEFPLSRIGKDKILRVSGVDGLPGE</sequence>
<evidence type="ECO:0000313" key="1">
    <source>
        <dbReference type="EMBL" id="TBU31124.1"/>
    </source>
</evidence>
<protein>
    <submittedName>
        <fullName evidence="1">Uncharacterized protein</fullName>
    </submittedName>
</protein>
<evidence type="ECO:0000313" key="2">
    <source>
        <dbReference type="EMBL" id="TBU52925.1"/>
    </source>
</evidence>
<dbReference type="Proteomes" id="UP000292957">
    <property type="component" value="Unassembled WGS sequence"/>
</dbReference>
<dbReference type="Proteomes" id="UP000292082">
    <property type="component" value="Unassembled WGS sequence"/>
</dbReference>
<dbReference type="EMBL" id="ML145231">
    <property type="protein sequence ID" value="TBU52925.1"/>
    <property type="molecule type" value="Genomic_DNA"/>
</dbReference>
<reference evidence="1 3" key="1">
    <citation type="submission" date="2019-01" db="EMBL/GenBank/DDBJ databases">
        <title>Draft genome sequences of three monokaryotic isolates of the white-rot basidiomycete fungus Dichomitus squalens.</title>
        <authorList>
            <consortium name="DOE Joint Genome Institute"/>
            <person name="Lopez S.C."/>
            <person name="Andreopoulos B."/>
            <person name="Pangilinan J."/>
            <person name="Lipzen A."/>
            <person name="Riley R."/>
            <person name="Ahrendt S."/>
            <person name="Ng V."/>
            <person name="Barry K."/>
            <person name="Daum C."/>
            <person name="Grigoriev I.V."/>
            <person name="Hilden K.S."/>
            <person name="Makela M.R."/>
            <person name="de Vries R.P."/>
        </authorList>
    </citation>
    <scope>NUCLEOTIDE SEQUENCE [LARGE SCALE GENOMIC DNA]</scope>
    <source>
        <strain evidence="2 3">CBS 464.89</strain>
        <strain evidence="1">OM18370.1</strain>
    </source>
</reference>
<proteinExistence type="predicted"/>
<dbReference type="AlphaFoldDB" id="A0A4Q9MTA3"/>
<evidence type="ECO:0000313" key="3">
    <source>
        <dbReference type="Proteomes" id="UP000292082"/>
    </source>
</evidence>
<dbReference type="EMBL" id="ML143401">
    <property type="protein sequence ID" value="TBU31124.1"/>
    <property type="molecule type" value="Genomic_DNA"/>
</dbReference>
<gene>
    <name evidence="2" type="ORF">BD310DRAFT_831183</name>
    <name evidence="1" type="ORF">BD311DRAFT_657477</name>
</gene>
<accession>A0A4Q9MTA3</accession>
<organism evidence="1">
    <name type="scientific">Dichomitus squalens</name>
    <dbReference type="NCBI Taxonomy" id="114155"/>
    <lineage>
        <taxon>Eukaryota</taxon>
        <taxon>Fungi</taxon>
        <taxon>Dikarya</taxon>
        <taxon>Basidiomycota</taxon>
        <taxon>Agaricomycotina</taxon>
        <taxon>Agaricomycetes</taxon>
        <taxon>Polyporales</taxon>
        <taxon>Polyporaceae</taxon>
        <taxon>Dichomitus</taxon>
    </lineage>
</organism>